<dbReference type="AlphaFoldDB" id="A0A6L8RVG2"/>
<dbReference type="GO" id="GO:0005524">
    <property type="term" value="F:ATP binding"/>
    <property type="evidence" value="ECO:0007669"/>
    <property type="project" value="InterPro"/>
</dbReference>
<dbReference type="GeneID" id="93137548"/>
<evidence type="ECO:0000256" key="5">
    <source>
        <dbReference type="ARBA" id="ARBA00023136"/>
    </source>
</evidence>
<dbReference type="PRINTS" id="PR00119">
    <property type="entry name" value="CATATPASE"/>
</dbReference>
<dbReference type="Pfam" id="PF00702">
    <property type="entry name" value="Hydrolase"/>
    <property type="match status" value="1"/>
</dbReference>
<feature type="transmembrane region" description="Helical" evidence="7">
    <location>
        <begin position="736"/>
        <end position="757"/>
    </location>
</feature>
<dbReference type="RefSeq" id="WP_006428458.1">
    <property type="nucleotide sequence ID" value="NZ_CAXSPU010000003.1"/>
</dbReference>
<evidence type="ECO:0000256" key="1">
    <source>
        <dbReference type="ARBA" id="ARBA00004141"/>
    </source>
</evidence>
<feature type="region of interest" description="Disordered" evidence="6">
    <location>
        <begin position="1"/>
        <end position="28"/>
    </location>
</feature>
<dbReference type="GO" id="GO:0016887">
    <property type="term" value="F:ATP hydrolysis activity"/>
    <property type="evidence" value="ECO:0007669"/>
    <property type="project" value="InterPro"/>
</dbReference>
<dbReference type="PANTHER" id="PTHR42861">
    <property type="entry name" value="CALCIUM-TRANSPORTING ATPASE"/>
    <property type="match status" value="1"/>
</dbReference>
<comment type="caution">
    <text evidence="10">The sequence shown here is derived from an EMBL/GenBank/DDBJ whole genome shotgun (WGS) entry which is preliminary data.</text>
</comment>
<dbReference type="Proteomes" id="UP000472916">
    <property type="component" value="Unassembled WGS sequence"/>
</dbReference>
<gene>
    <name evidence="10" type="ORF">GT528_00960</name>
    <name evidence="9" type="ORF">GT576_10250</name>
</gene>
<dbReference type="Gene3D" id="3.40.1110.10">
    <property type="entry name" value="Calcium-transporting ATPase, cytoplasmic domain N"/>
    <property type="match status" value="1"/>
</dbReference>
<dbReference type="Pfam" id="PF00122">
    <property type="entry name" value="E1-E2_ATPase"/>
    <property type="match status" value="1"/>
</dbReference>
<dbReference type="SUPFAM" id="SSF56784">
    <property type="entry name" value="HAD-like"/>
    <property type="match status" value="1"/>
</dbReference>
<evidence type="ECO:0000259" key="8">
    <source>
        <dbReference type="Pfam" id="PF00122"/>
    </source>
</evidence>
<feature type="domain" description="P-type ATPase A" evidence="8">
    <location>
        <begin position="97"/>
        <end position="194"/>
    </location>
</feature>
<feature type="compositionally biased region" description="Basic and acidic residues" evidence="6">
    <location>
        <begin position="13"/>
        <end position="22"/>
    </location>
</feature>
<feature type="transmembrane region" description="Helical" evidence="7">
    <location>
        <begin position="769"/>
        <end position="789"/>
    </location>
</feature>
<dbReference type="Proteomes" id="UP000449249">
    <property type="component" value="Unassembled WGS sequence"/>
</dbReference>
<dbReference type="Gene3D" id="3.40.50.1000">
    <property type="entry name" value="HAD superfamily/HAD-like"/>
    <property type="match status" value="1"/>
</dbReference>
<dbReference type="InterPro" id="IPR059000">
    <property type="entry name" value="ATPase_P-type_domA"/>
</dbReference>
<dbReference type="InterPro" id="IPR023298">
    <property type="entry name" value="ATPase_P-typ_TM_dom_sf"/>
</dbReference>
<evidence type="ECO:0000313" key="11">
    <source>
        <dbReference type="Proteomes" id="UP000449249"/>
    </source>
</evidence>
<dbReference type="PROSITE" id="PS00154">
    <property type="entry name" value="ATPASE_E1_E2"/>
    <property type="match status" value="1"/>
</dbReference>
<dbReference type="SFLD" id="SFLDS00003">
    <property type="entry name" value="Haloacid_Dehalogenase"/>
    <property type="match status" value="1"/>
</dbReference>
<proteinExistence type="predicted"/>
<dbReference type="EMBL" id="WWSH01000007">
    <property type="protein sequence ID" value="MZK10711.1"/>
    <property type="molecule type" value="Genomic_DNA"/>
</dbReference>
<dbReference type="InterPro" id="IPR036412">
    <property type="entry name" value="HAD-like_sf"/>
</dbReference>
<evidence type="ECO:0000256" key="7">
    <source>
        <dbReference type="SAM" id="Phobius"/>
    </source>
</evidence>
<organism evidence="10 12">
    <name type="scientific">Dorea longicatena</name>
    <dbReference type="NCBI Taxonomy" id="88431"/>
    <lineage>
        <taxon>Bacteria</taxon>
        <taxon>Bacillati</taxon>
        <taxon>Bacillota</taxon>
        <taxon>Clostridia</taxon>
        <taxon>Lachnospirales</taxon>
        <taxon>Lachnospiraceae</taxon>
        <taxon>Dorea</taxon>
    </lineage>
</organism>
<dbReference type="NCBIfam" id="TIGR01494">
    <property type="entry name" value="ATPase_P-type"/>
    <property type="match status" value="2"/>
</dbReference>
<feature type="transmembrane region" description="Helical" evidence="7">
    <location>
        <begin position="65"/>
        <end position="83"/>
    </location>
</feature>
<keyword evidence="2 7" id="KW-0812">Transmembrane</keyword>
<evidence type="ECO:0000256" key="2">
    <source>
        <dbReference type="ARBA" id="ARBA00022692"/>
    </source>
</evidence>
<keyword evidence="3" id="KW-1278">Translocase</keyword>
<dbReference type="SFLD" id="SFLDF00027">
    <property type="entry name" value="p-type_atpase"/>
    <property type="match status" value="1"/>
</dbReference>
<evidence type="ECO:0000313" key="10">
    <source>
        <dbReference type="EMBL" id="MZK40300.1"/>
    </source>
</evidence>
<dbReference type="Gene3D" id="2.70.150.10">
    <property type="entry name" value="Calcium-transporting ATPase, cytoplasmic transduction domain A"/>
    <property type="match status" value="1"/>
</dbReference>
<dbReference type="InterPro" id="IPR001757">
    <property type="entry name" value="P_typ_ATPase"/>
</dbReference>
<reference evidence="11 12" key="1">
    <citation type="journal article" date="2019" name="Nat. Med.">
        <title>A library of human gut bacterial isolates paired with longitudinal multiomics data enables mechanistic microbiome research.</title>
        <authorList>
            <person name="Poyet M."/>
            <person name="Groussin M."/>
            <person name="Gibbons S.M."/>
            <person name="Avila-Pacheco J."/>
            <person name="Jiang X."/>
            <person name="Kearney S.M."/>
            <person name="Perrotta A.R."/>
            <person name="Berdy B."/>
            <person name="Zhao S."/>
            <person name="Lieberman T.D."/>
            <person name="Swanson P.K."/>
            <person name="Smith M."/>
            <person name="Roesemann S."/>
            <person name="Alexander J.E."/>
            <person name="Rich S.A."/>
            <person name="Livny J."/>
            <person name="Vlamakis H."/>
            <person name="Clish C."/>
            <person name="Bullock K."/>
            <person name="Deik A."/>
            <person name="Scott J."/>
            <person name="Pierce K.A."/>
            <person name="Xavier R.J."/>
            <person name="Alm E.J."/>
        </authorList>
    </citation>
    <scope>NUCLEOTIDE SEQUENCE [LARGE SCALE GENOMIC DNA]</scope>
    <source>
        <strain evidence="9 11">BIOML-A1</strain>
        <strain evidence="10 12">BIOML-A6</strain>
    </source>
</reference>
<feature type="transmembrane region" description="Helical" evidence="7">
    <location>
        <begin position="676"/>
        <end position="704"/>
    </location>
</feature>
<dbReference type="SUPFAM" id="SSF81665">
    <property type="entry name" value="Calcium ATPase, transmembrane domain M"/>
    <property type="match status" value="1"/>
</dbReference>
<sequence>MEKKIYGLSMQEVEEKRKKGEGEQEPESITKSKKQIIRENVLTLFNLLNFIIAGLLFAVGAYTNMIFIAIIILNIVIGIAQECKAKKLVDELSILNRPAIKVRREGEDQEIELKDIVKGDIVILESGSQICNDSIVTSGSLEVNESLLTGESDPVIKEVGSTLYSGSSVISGKACAEVIHVGNDNYATSLVNEVKKEKQVQSELLGSMRKVTRFTSSLIIPLGILLFLEAFVLRKAPVNESVVASAAALLGMLPKGLVLLISVSLATGVIRLAKMKILVQNIYSLETLAHVDVLCLDKTGTITDGKLKVKYVIPMDRDEEINLTEDEEKQLVRAYLDASDDNNATFQALKKAFAEKKSEEKNVEEKNIRYKEKYNDRTDKTYFIKNKISFSSKRKWGSISFIGKGTVFVGAPERILGTLPESLENELEHGRRLVAIGYYDGEWKDEEHLPAQIQPLYGVVLEDQIRRNAKETLEFFHRQGVDVKVISGDHVKTVAMIAKRAGLRGWADAIDMSSVGEEPDYDAICREYTVFARVTPKQKQELVKAFQRQGHKVAMTGDGVNDLLALREADCSIAIADGSDASRQIAQVVLMDSDFTHLPQVVMEGRKVIHNVTRTAGVFFIKTIYSVLVSIFCVLTNTPFPFIPIQITLIDACIEAYPSFLTILESDTRRIKGRFLSTAIWNAAPFGIVAAVMIGVTTLFLPMASGEKQTIMYLTLIIISMTAVIRSCIPFNVLRGFICVTMICGTFGALVILPGLFEISAMSVAMWGHFLIGSLTSVAGLLIILNLRGQQEEYKAHMRKKKIKREA</sequence>
<feature type="transmembrane region" description="Helical" evidence="7">
    <location>
        <begin position="616"/>
        <end position="637"/>
    </location>
</feature>
<dbReference type="InterPro" id="IPR044492">
    <property type="entry name" value="P_typ_ATPase_HD_dom"/>
</dbReference>
<accession>A0A6L8RVG2</accession>
<dbReference type="SUPFAM" id="SSF81653">
    <property type="entry name" value="Calcium ATPase, transduction domain A"/>
    <property type="match status" value="1"/>
</dbReference>
<dbReference type="InterPro" id="IPR018303">
    <property type="entry name" value="ATPase_P-typ_P_site"/>
</dbReference>
<dbReference type="InterPro" id="IPR008250">
    <property type="entry name" value="ATPase_P-typ_transduc_dom_A_sf"/>
</dbReference>
<name>A0A6L8RVG2_9FIRM</name>
<dbReference type="CDD" id="cd02609">
    <property type="entry name" value="P-type_ATPase"/>
    <property type="match status" value="1"/>
</dbReference>
<keyword evidence="4 7" id="KW-1133">Transmembrane helix</keyword>
<evidence type="ECO:0000313" key="12">
    <source>
        <dbReference type="Proteomes" id="UP000472916"/>
    </source>
</evidence>
<feature type="transmembrane region" description="Helical" evidence="7">
    <location>
        <begin position="214"/>
        <end position="233"/>
    </location>
</feature>
<keyword evidence="5 7" id="KW-0472">Membrane</keyword>
<evidence type="ECO:0000256" key="3">
    <source>
        <dbReference type="ARBA" id="ARBA00022967"/>
    </source>
</evidence>
<dbReference type="PRINTS" id="PR00120">
    <property type="entry name" value="HATPASE"/>
</dbReference>
<dbReference type="InterPro" id="IPR023214">
    <property type="entry name" value="HAD_sf"/>
</dbReference>
<dbReference type="Gene3D" id="1.20.1110.10">
    <property type="entry name" value="Calcium-transporting ATPase, transmembrane domain"/>
    <property type="match status" value="1"/>
</dbReference>
<protein>
    <submittedName>
        <fullName evidence="10">HAD-IC family P-type ATPase</fullName>
    </submittedName>
</protein>
<dbReference type="GO" id="GO:0016020">
    <property type="term" value="C:membrane"/>
    <property type="evidence" value="ECO:0007669"/>
    <property type="project" value="UniProtKB-SubCell"/>
</dbReference>
<dbReference type="SFLD" id="SFLDG00002">
    <property type="entry name" value="C1.7:_P-type_atpase_like"/>
    <property type="match status" value="1"/>
</dbReference>
<dbReference type="InterPro" id="IPR023299">
    <property type="entry name" value="ATPase_P-typ_cyto_dom_N"/>
</dbReference>
<feature type="transmembrane region" description="Helical" evidence="7">
    <location>
        <begin position="710"/>
        <end position="729"/>
    </location>
</feature>
<feature type="transmembrane region" description="Helical" evidence="7">
    <location>
        <begin position="643"/>
        <end position="664"/>
    </location>
</feature>
<evidence type="ECO:0000256" key="4">
    <source>
        <dbReference type="ARBA" id="ARBA00022989"/>
    </source>
</evidence>
<evidence type="ECO:0000256" key="6">
    <source>
        <dbReference type="SAM" id="MobiDB-lite"/>
    </source>
</evidence>
<comment type="subcellular location">
    <subcellularLocation>
        <location evidence="1">Membrane</location>
        <topology evidence="1">Multi-pass membrane protein</topology>
    </subcellularLocation>
</comment>
<dbReference type="EMBL" id="WWSC01000001">
    <property type="protein sequence ID" value="MZK40300.1"/>
    <property type="molecule type" value="Genomic_DNA"/>
</dbReference>
<feature type="transmembrane region" description="Helical" evidence="7">
    <location>
        <begin position="253"/>
        <end position="273"/>
    </location>
</feature>
<evidence type="ECO:0000313" key="9">
    <source>
        <dbReference type="EMBL" id="MZK10711.1"/>
    </source>
</evidence>